<organism evidence="1 2">
    <name type="scientific">Nesidiocoris tenuis</name>
    <dbReference type="NCBI Taxonomy" id="355587"/>
    <lineage>
        <taxon>Eukaryota</taxon>
        <taxon>Metazoa</taxon>
        <taxon>Ecdysozoa</taxon>
        <taxon>Arthropoda</taxon>
        <taxon>Hexapoda</taxon>
        <taxon>Insecta</taxon>
        <taxon>Pterygota</taxon>
        <taxon>Neoptera</taxon>
        <taxon>Paraneoptera</taxon>
        <taxon>Hemiptera</taxon>
        <taxon>Heteroptera</taxon>
        <taxon>Panheteroptera</taxon>
        <taxon>Cimicomorpha</taxon>
        <taxon>Miridae</taxon>
        <taxon>Dicyphina</taxon>
        <taxon>Nesidiocoris</taxon>
    </lineage>
</organism>
<protein>
    <submittedName>
        <fullName evidence="1">Uncharacterized protein</fullName>
    </submittedName>
</protein>
<proteinExistence type="predicted"/>
<evidence type="ECO:0000313" key="2">
    <source>
        <dbReference type="Proteomes" id="UP000479000"/>
    </source>
</evidence>
<evidence type="ECO:0000313" key="1">
    <source>
        <dbReference type="EMBL" id="CAA9998954.1"/>
    </source>
</evidence>
<dbReference type="Proteomes" id="UP000479000">
    <property type="component" value="Unassembled WGS sequence"/>
</dbReference>
<name>A0A6H5G9F7_9HEMI</name>
<sequence length="59" mass="6493">MLIIPRTEREEVKWGQAEAAEQDPVERVTVKFALFHGSVLPILFGGVKPAEYGPGNTVI</sequence>
<dbReference type="AlphaFoldDB" id="A0A6H5G9F7"/>
<keyword evidence="2" id="KW-1185">Reference proteome</keyword>
<accession>A0A6H5G9F7</accession>
<reference evidence="1 2" key="1">
    <citation type="submission" date="2020-02" db="EMBL/GenBank/DDBJ databases">
        <authorList>
            <person name="Ferguson B K."/>
        </authorList>
    </citation>
    <scope>NUCLEOTIDE SEQUENCE [LARGE SCALE GENOMIC DNA]</scope>
</reference>
<dbReference type="EMBL" id="CADCXU010007832">
    <property type="protein sequence ID" value="CAA9998954.1"/>
    <property type="molecule type" value="Genomic_DNA"/>
</dbReference>
<gene>
    <name evidence="1" type="ORF">NTEN_LOCUS5237</name>
</gene>